<gene>
    <name evidence="2" type="ORF">AVDCRST_MAG45-1009</name>
</gene>
<reference evidence="2" key="1">
    <citation type="submission" date="2020-02" db="EMBL/GenBank/DDBJ databases">
        <authorList>
            <person name="Meier V. D."/>
        </authorList>
    </citation>
    <scope>NUCLEOTIDE SEQUENCE</scope>
    <source>
        <strain evidence="2">AVDCRST_MAG45</strain>
    </source>
</reference>
<dbReference type="AlphaFoldDB" id="A0A6J4SM36"/>
<name>A0A6J4SM36_9ACTN</name>
<organism evidence="2">
    <name type="scientific">uncultured Solirubrobacterales bacterium</name>
    <dbReference type="NCBI Taxonomy" id="768556"/>
    <lineage>
        <taxon>Bacteria</taxon>
        <taxon>Bacillati</taxon>
        <taxon>Actinomycetota</taxon>
        <taxon>Thermoleophilia</taxon>
        <taxon>Solirubrobacterales</taxon>
        <taxon>environmental samples</taxon>
    </lineage>
</organism>
<evidence type="ECO:0000256" key="1">
    <source>
        <dbReference type="SAM" id="MobiDB-lite"/>
    </source>
</evidence>
<feature type="compositionally biased region" description="Basic and acidic residues" evidence="1">
    <location>
        <begin position="1"/>
        <end position="10"/>
    </location>
</feature>
<accession>A0A6J4SM36</accession>
<dbReference type="EMBL" id="CADCVU010000088">
    <property type="protein sequence ID" value="CAA9496055.1"/>
    <property type="molecule type" value="Genomic_DNA"/>
</dbReference>
<feature type="region of interest" description="Disordered" evidence="1">
    <location>
        <begin position="42"/>
        <end position="87"/>
    </location>
</feature>
<feature type="compositionally biased region" description="Basic residues" evidence="1">
    <location>
        <begin position="69"/>
        <end position="80"/>
    </location>
</feature>
<evidence type="ECO:0000313" key="2">
    <source>
        <dbReference type="EMBL" id="CAA9496055.1"/>
    </source>
</evidence>
<sequence>DECRRKDAAHSGRRRPGRPSAGPRRTGDHLRDLLRRARSLRRAYAGQRRPRGGGPGLQGPSTRLPGVRRGFRQPSGHRRLGACAGDL</sequence>
<protein>
    <submittedName>
        <fullName evidence="2">Uncharacterized protein</fullName>
    </submittedName>
</protein>
<feature type="non-terminal residue" evidence="2">
    <location>
        <position position="1"/>
    </location>
</feature>
<proteinExistence type="predicted"/>
<feature type="non-terminal residue" evidence="2">
    <location>
        <position position="87"/>
    </location>
</feature>
<feature type="region of interest" description="Disordered" evidence="1">
    <location>
        <begin position="1"/>
        <end position="30"/>
    </location>
</feature>